<name>A0A699RHL6_TANCI</name>
<feature type="non-terminal residue" evidence="1">
    <location>
        <position position="208"/>
    </location>
</feature>
<comment type="caution">
    <text evidence="1">The sequence shown here is derived from an EMBL/GenBank/DDBJ whole genome shotgun (WGS) entry which is preliminary data.</text>
</comment>
<feature type="non-terminal residue" evidence="1">
    <location>
        <position position="1"/>
    </location>
</feature>
<gene>
    <name evidence="1" type="ORF">Tci_857930</name>
</gene>
<proteinExistence type="predicted"/>
<reference evidence="1" key="1">
    <citation type="journal article" date="2019" name="Sci. Rep.">
        <title>Draft genome of Tanacetum cinerariifolium, the natural source of mosquito coil.</title>
        <authorList>
            <person name="Yamashiro T."/>
            <person name="Shiraishi A."/>
            <person name="Satake H."/>
            <person name="Nakayama K."/>
        </authorList>
    </citation>
    <scope>NUCLEOTIDE SEQUENCE</scope>
</reference>
<accession>A0A699RHL6</accession>
<dbReference type="EMBL" id="BKCJ011102712">
    <property type="protein sequence ID" value="GFC85960.1"/>
    <property type="molecule type" value="Genomic_DNA"/>
</dbReference>
<protein>
    <submittedName>
        <fullName evidence="1">Uncharacterized protein</fullName>
    </submittedName>
</protein>
<evidence type="ECO:0000313" key="1">
    <source>
        <dbReference type="EMBL" id="GFC85960.1"/>
    </source>
</evidence>
<organism evidence="1">
    <name type="scientific">Tanacetum cinerariifolium</name>
    <name type="common">Dalmatian daisy</name>
    <name type="synonym">Chrysanthemum cinerariifolium</name>
    <dbReference type="NCBI Taxonomy" id="118510"/>
    <lineage>
        <taxon>Eukaryota</taxon>
        <taxon>Viridiplantae</taxon>
        <taxon>Streptophyta</taxon>
        <taxon>Embryophyta</taxon>
        <taxon>Tracheophyta</taxon>
        <taxon>Spermatophyta</taxon>
        <taxon>Magnoliopsida</taxon>
        <taxon>eudicotyledons</taxon>
        <taxon>Gunneridae</taxon>
        <taxon>Pentapetalae</taxon>
        <taxon>asterids</taxon>
        <taxon>campanulids</taxon>
        <taxon>Asterales</taxon>
        <taxon>Asteraceae</taxon>
        <taxon>Asteroideae</taxon>
        <taxon>Anthemideae</taxon>
        <taxon>Anthemidinae</taxon>
        <taxon>Tanacetum</taxon>
    </lineage>
</organism>
<sequence>KRRNKVKVLTLRRLQKVGTAQRIDTSDDTVKDDVSNQGRMIADMDADADVVLEEAKDFVVDAKDGQDADVQEEESEPVELQEVLDIVATTKIITEVVTAASTTITAADVPIPDVITAAALILTAAPKLNRTIDWDEVIDHVNKKAKEDPDVKRYQALKRKPQTEAQARKNMMIYLKNVTGFKMDYFKGMSYDDIRPLFEAKFDSNVAF</sequence>
<dbReference type="AlphaFoldDB" id="A0A699RHL6"/>